<accession>A0A1J5QTS1</accession>
<evidence type="ECO:0008006" key="2">
    <source>
        <dbReference type="Google" id="ProtNLM"/>
    </source>
</evidence>
<gene>
    <name evidence="1" type="ORF">GALL_314100</name>
</gene>
<proteinExistence type="predicted"/>
<dbReference type="InterPro" id="IPR021267">
    <property type="entry name" value="DUF2844"/>
</dbReference>
<dbReference type="Pfam" id="PF11005">
    <property type="entry name" value="DUF2844"/>
    <property type="match status" value="1"/>
</dbReference>
<comment type="caution">
    <text evidence="1">The sequence shown here is derived from an EMBL/GenBank/DDBJ whole genome shotgun (WGS) entry which is preliminary data.</text>
</comment>
<sequence length="154" mass="16186">MRCPRTWRWTAPMAGLLLACAAPAHAALGRPADSIPADGTPTTQRALQATSAGVSAQSVVTPDGVLVTEYVSQGTVFAVTWRGPVMPDLNSLLADAFPSLRAWLAAHPAPPNRPIRMDTAQLVVHAGGHMRAFQGVAYLPAQVPPGFDITQLAN</sequence>
<name>A0A1J5QTS1_9ZZZZ</name>
<evidence type="ECO:0000313" key="1">
    <source>
        <dbReference type="EMBL" id="OIQ86730.1"/>
    </source>
</evidence>
<dbReference type="EMBL" id="MLJW01000462">
    <property type="protein sequence ID" value="OIQ86730.1"/>
    <property type="molecule type" value="Genomic_DNA"/>
</dbReference>
<dbReference type="AlphaFoldDB" id="A0A1J5QTS1"/>
<dbReference type="PROSITE" id="PS51257">
    <property type="entry name" value="PROKAR_LIPOPROTEIN"/>
    <property type="match status" value="1"/>
</dbReference>
<reference evidence="1" key="1">
    <citation type="submission" date="2016-10" db="EMBL/GenBank/DDBJ databases">
        <title>Sequence of Gallionella enrichment culture.</title>
        <authorList>
            <person name="Poehlein A."/>
            <person name="Muehling M."/>
            <person name="Daniel R."/>
        </authorList>
    </citation>
    <scope>NUCLEOTIDE SEQUENCE</scope>
</reference>
<organism evidence="1">
    <name type="scientific">mine drainage metagenome</name>
    <dbReference type="NCBI Taxonomy" id="410659"/>
    <lineage>
        <taxon>unclassified sequences</taxon>
        <taxon>metagenomes</taxon>
        <taxon>ecological metagenomes</taxon>
    </lineage>
</organism>
<protein>
    <recommendedName>
        <fullName evidence="2">DUF2844 domain-containing protein</fullName>
    </recommendedName>
</protein>